<comment type="caution">
    <text evidence="10">The sequence shown here is derived from an EMBL/GenBank/DDBJ whole genome shotgun (WGS) entry which is preliminary data.</text>
</comment>
<dbReference type="InterPro" id="IPR024167">
    <property type="entry name" value="Cytochrome_c4-like"/>
</dbReference>
<accession>A0ABV7BLY6</accession>
<dbReference type="PANTHER" id="PTHR33751">
    <property type="entry name" value="CBB3-TYPE CYTOCHROME C OXIDASE SUBUNIT FIXP"/>
    <property type="match status" value="1"/>
</dbReference>
<keyword evidence="11" id="KW-1185">Reference proteome</keyword>
<evidence type="ECO:0000256" key="8">
    <source>
        <dbReference type="SAM" id="SignalP"/>
    </source>
</evidence>
<evidence type="ECO:0000313" key="10">
    <source>
        <dbReference type="EMBL" id="MFC2998647.1"/>
    </source>
</evidence>
<evidence type="ECO:0000256" key="5">
    <source>
        <dbReference type="ARBA" id="ARBA00022982"/>
    </source>
</evidence>
<evidence type="ECO:0000256" key="1">
    <source>
        <dbReference type="ARBA" id="ARBA00004418"/>
    </source>
</evidence>
<dbReference type="InterPro" id="IPR050597">
    <property type="entry name" value="Cytochrome_c_Oxidase_Subunit"/>
</dbReference>
<dbReference type="RefSeq" id="WP_216834119.1">
    <property type="nucleotide sequence ID" value="NZ_JAFNJS010000001.1"/>
</dbReference>
<sequence>MIARLIAVVALGVALAAAPASAQQTAQRYGLPPLWPAPNAGLTEPRGNPQAGLEVVRGIEGLVGGACVNCHGLQGAADGSGAFPRLDGQHAWYLYKQLRDYASGERAHAVMTPIARVLTDRQMQDVAAWYAAQAEIVEGPSGEFDLRVRQLGGSIAATGAPDRGVIACAQCHGMQGEGAGPAIPTLVGQYAPYTALQLHLWKRGERRNGPLGVMAQVAAGMTDEEIEAVAAYYAALAPAPR</sequence>
<evidence type="ECO:0000256" key="2">
    <source>
        <dbReference type="ARBA" id="ARBA00022448"/>
    </source>
</evidence>
<dbReference type="Proteomes" id="UP001595420">
    <property type="component" value="Unassembled WGS sequence"/>
</dbReference>
<organism evidence="10 11">
    <name type="scientific">Falsiroseomonas tokyonensis</name>
    <dbReference type="NCBI Taxonomy" id="430521"/>
    <lineage>
        <taxon>Bacteria</taxon>
        <taxon>Pseudomonadati</taxon>
        <taxon>Pseudomonadota</taxon>
        <taxon>Alphaproteobacteria</taxon>
        <taxon>Acetobacterales</taxon>
        <taxon>Roseomonadaceae</taxon>
        <taxon>Falsiroseomonas</taxon>
    </lineage>
</organism>
<keyword evidence="4" id="KW-0574">Periplasm</keyword>
<dbReference type="InterPro" id="IPR009056">
    <property type="entry name" value="Cyt_c-like_dom"/>
</dbReference>
<keyword evidence="2" id="KW-0813">Transport</keyword>
<keyword evidence="5" id="KW-0249">Electron transport</keyword>
<evidence type="ECO:0000313" key="11">
    <source>
        <dbReference type="Proteomes" id="UP001595420"/>
    </source>
</evidence>
<keyword evidence="6 7" id="KW-0408">Iron</keyword>
<evidence type="ECO:0000256" key="6">
    <source>
        <dbReference type="ARBA" id="ARBA00023004"/>
    </source>
</evidence>
<proteinExistence type="predicted"/>
<keyword evidence="8" id="KW-0732">Signal</keyword>
<dbReference type="PANTHER" id="PTHR33751:SF9">
    <property type="entry name" value="CYTOCHROME C4"/>
    <property type="match status" value="1"/>
</dbReference>
<name>A0ABV7BLY6_9PROT</name>
<feature type="signal peptide" evidence="8">
    <location>
        <begin position="1"/>
        <end position="22"/>
    </location>
</feature>
<dbReference type="EMBL" id="JBHRSB010000001">
    <property type="protein sequence ID" value="MFC2998647.1"/>
    <property type="molecule type" value="Genomic_DNA"/>
</dbReference>
<evidence type="ECO:0000256" key="4">
    <source>
        <dbReference type="ARBA" id="ARBA00022764"/>
    </source>
</evidence>
<comment type="subcellular location">
    <subcellularLocation>
        <location evidence="1">Periplasm</location>
    </subcellularLocation>
</comment>
<feature type="domain" description="Cytochrome c" evidence="9">
    <location>
        <begin position="47"/>
        <end position="134"/>
    </location>
</feature>
<keyword evidence="7" id="KW-0349">Heme</keyword>
<evidence type="ECO:0000256" key="3">
    <source>
        <dbReference type="ARBA" id="ARBA00022723"/>
    </source>
</evidence>
<evidence type="ECO:0000256" key="7">
    <source>
        <dbReference type="PROSITE-ProRule" id="PRU00433"/>
    </source>
</evidence>
<dbReference type="PIRSF" id="PIRSF000005">
    <property type="entry name" value="Cytochrome_c4"/>
    <property type="match status" value="1"/>
</dbReference>
<reference evidence="11" key="1">
    <citation type="journal article" date="2019" name="Int. J. Syst. Evol. Microbiol.">
        <title>The Global Catalogue of Microorganisms (GCM) 10K type strain sequencing project: providing services to taxonomists for standard genome sequencing and annotation.</title>
        <authorList>
            <consortium name="The Broad Institute Genomics Platform"/>
            <consortium name="The Broad Institute Genome Sequencing Center for Infectious Disease"/>
            <person name="Wu L."/>
            <person name="Ma J."/>
        </authorList>
    </citation>
    <scope>NUCLEOTIDE SEQUENCE [LARGE SCALE GENOMIC DNA]</scope>
    <source>
        <strain evidence="11">CGMCC 1.16855</strain>
    </source>
</reference>
<protein>
    <submittedName>
        <fullName evidence="10">C-type cytochrome</fullName>
    </submittedName>
</protein>
<feature type="domain" description="Cytochrome c" evidence="9">
    <location>
        <begin position="154"/>
        <end position="237"/>
    </location>
</feature>
<gene>
    <name evidence="10" type="ORF">ACFOD3_02020</name>
</gene>
<keyword evidence="3 7" id="KW-0479">Metal-binding</keyword>
<evidence type="ECO:0000259" key="9">
    <source>
        <dbReference type="PROSITE" id="PS51007"/>
    </source>
</evidence>
<dbReference type="PROSITE" id="PS51007">
    <property type="entry name" value="CYTC"/>
    <property type="match status" value="2"/>
</dbReference>
<dbReference type="Pfam" id="PF00034">
    <property type="entry name" value="Cytochrom_C"/>
    <property type="match status" value="2"/>
</dbReference>
<feature type="chain" id="PRO_5046830666" evidence="8">
    <location>
        <begin position="23"/>
        <end position="241"/>
    </location>
</feature>